<name>A0A7G9S3J8_9MICO</name>
<gene>
    <name evidence="1" type="ORF">H9L06_09165</name>
</gene>
<accession>A0A7G9S3J8</accession>
<dbReference type="PANTHER" id="PTHR13627">
    <property type="entry name" value="FUKUTIN RELATED PROTEIN"/>
    <property type="match status" value="1"/>
</dbReference>
<dbReference type="PANTHER" id="PTHR13627:SF31">
    <property type="entry name" value="RIBITOL 5-PHOSPHATE TRANSFERASE FKRP"/>
    <property type="match status" value="1"/>
</dbReference>
<dbReference type="KEGG" id="ldn:H9L06_09165"/>
<dbReference type="EMBL" id="CP060716">
    <property type="protein sequence ID" value="QNN62423.1"/>
    <property type="molecule type" value="Genomic_DNA"/>
</dbReference>
<dbReference type="Proteomes" id="UP000515934">
    <property type="component" value="Chromosome"/>
</dbReference>
<dbReference type="AlphaFoldDB" id="A0A7G9S3J8"/>
<evidence type="ECO:0000313" key="2">
    <source>
        <dbReference type="Proteomes" id="UP000515934"/>
    </source>
</evidence>
<organism evidence="1 2">
    <name type="scientific">Leucobacter denitrificans</name>
    <dbReference type="NCBI Taxonomy" id="683042"/>
    <lineage>
        <taxon>Bacteria</taxon>
        <taxon>Bacillati</taxon>
        <taxon>Actinomycetota</taxon>
        <taxon>Actinomycetes</taxon>
        <taxon>Micrococcales</taxon>
        <taxon>Microbacteriaceae</taxon>
        <taxon>Leucobacter</taxon>
    </lineage>
</organism>
<keyword evidence="2" id="KW-1185">Reference proteome</keyword>
<protein>
    <submittedName>
        <fullName evidence="1">LicD family protein</fullName>
    </submittedName>
</protein>
<sequence length="513" mass="57495">MTFTADAAGITLPDLESGTPSVDVCFGNDRVWSIDLSQRGSPHGRILWPDPIRPYLVGFARVSLRDSRDHREIASVDARFTDADVEARILDGSGIPLAINKWGRLGKTLELGNPGVQERILDRTEEVIEHLSGMGLRPFIVGGTLLGAIREGALLPHDDDADVAYFSRFTNPVDVAVEGFEIGRNLIELGYELVRHSATHMQLYFRNENGDLDHYVDVFSAFFTEDGYINQPFHVRGEMSPEQMLPFSSVEIDGRPFPAPANPESWLIINYDENWRTPIPGYRLETPRPTIRRFQNWFGSFHRDRDFWNEYYQSGAGHSDDPWLTGRSWILAQEADLQAQWLINLGSGSGALSQQLIDANQGRQVVSADYSQYALDLTTRQVSERHRAMHANLFRTHSLSLPLDANIVGPFDLVANHLIDQLGTHARPQTMRLIRMSLRSGGSAFATLYGRPDPEALPNPTARGLAVGELARIVEPFGITIDKVRLAPAIHEKRRDPYGVKFSLNSTISEEKK</sequence>
<reference evidence="1 2" key="1">
    <citation type="submission" date="2020-08" db="EMBL/GenBank/DDBJ databases">
        <title>Genome sequence of Leucobacter denitrificans KACC 14055T.</title>
        <authorList>
            <person name="Hyun D.-W."/>
            <person name="Bae J.-W."/>
        </authorList>
    </citation>
    <scope>NUCLEOTIDE SEQUENCE [LARGE SCALE GENOMIC DNA]</scope>
    <source>
        <strain evidence="1 2">KACC 14055</strain>
    </source>
</reference>
<evidence type="ECO:0000313" key="1">
    <source>
        <dbReference type="EMBL" id="QNN62423.1"/>
    </source>
</evidence>
<dbReference type="RefSeq" id="WP_187554893.1">
    <property type="nucleotide sequence ID" value="NZ_CP060716.1"/>
</dbReference>
<dbReference type="InterPro" id="IPR029063">
    <property type="entry name" value="SAM-dependent_MTases_sf"/>
</dbReference>
<dbReference type="InterPro" id="IPR052613">
    <property type="entry name" value="LicD_transferase"/>
</dbReference>
<dbReference type="SUPFAM" id="SSF53335">
    <property type="entry name" value="S-adenosyl-L-methionine-dependent methyltransferases"/>
    <property type="match status" value="1"/>
</dbReference>
<dbReference type="GO" id="GO:0009100">
    <property type="term" value="P:glycoprotein metabolic process"/>
    <property type="evidence" value="ECO:0007669"/>
    <property type="project" value="UniProtKB-ARBA"/>
</dbReference>
<proteinExistence type="predicted"/>
<dbReference type="Gene3D" id="3.40.50.150">
    <property type="entry name" value="Vaccinia Virus protein VP39"/>
    <property type="match status" value="1"/>
</dbReference>